<gene>
    <name evidence="6" type="ORF">INT44_006029</name>
</gene>
<feature type="domain" description="Beta-galactosidase galactose-binding" evidence="5">
    <location>
        <begin position="167"/>
        <end position="225"/>
    </location>
</feature>
<accession>A0A8H7PZD6</accession>
<dbReference type="Proteomes" id="UP000612746">
    <property type="component" value="Unassembled WGS sequence"/>
</dbReference>
<name>A0A8H7PZD6_9FUNG</name>
<evidence type="ECO:0000313" key="6">
    <source>
        <dbReference type="EMBL" id="KAG2183048.1"/>
    </source>
</evidence>
<proteinExistence type="predicted"/>
<dbReference type="SUPFAM" id="SSF49785">
    <property type="entry name" value="Galactose-binding domain-like"/>
    <property type="match status" value="1"/>
</dbReference>
<evidence type="ECO:0000256" key="3">
    <source>
        <dbReference type="SAM" id="MobiDB-lite"/>
    </source>
</evidence>
<evidence type="ECO:0000256" key="2">
    <source>
        <dbReference type="ARBA" id="ARBA00023295"/>
    </source>
</evidence>
<dbReference type="FunFam" id="2.60.120.260:FF:000049">
    <property type="entry name" value="Beta-galactosidase"/>
    <property type="match status" value="1"/>
</dbReference>
<evidence type="ECO:0000256" key="1">
    <source>
        <dbReference type="ARBA" id="ARBA00022801"/>
    </source>
</evidence>
<dbReference type="GO" id="GO:0004553">
    <property type="term" value="F:hydrolase activity, hydrolyzing O-glycosyl compounds"/>
    <property type="evidence" value="ECO:0007669"/>
    <property type="project" value="InterPro"/>
</dbReference>
<feature type="region of interest" description="Disordered" evidence="3">
    <location>
        <begin position="241"/>
        <end position="262"/>
    </location>
</feature>
<sequence length="262" mass="28866">MPKPTAIISIANITMKPVASLFDTLPSPVTKQQPVNMESLGQSNGFILYRTSSQTAASGMLKLSDYPRDRILVYVNGKRQGLFDSTFPLPQAVNLTVSKGDTIDLLVENMGRINYGPRIPDQRKGIIGNVTLNGNMLEHWSMYPLPLDDPSAMIKAAKSSNHTSDVPTFYQASFNLHTVGDTFLSTPGWTKGMAWVNGNNLGRYWMIGPQQQLYVPGCWLKKGTNEIIILELEQVNTTTVSGIPSRSWANRPNPSVPQIVSN</sequence>
<keyword evidence="2" id="KW-0326">Glycosidase</keyword>
<dbReference type="AlphaFoldDB" id="A0A8H7PZD6"/>
<dbReference type="Gene3D" id="2.60.120.260">
    <property type="entry name" value="Galactose-binding domain-like"/>
    <property type="match status" value="2"/>
</dbReference>
<evidence type="ECO:0000259" key="4">
    <source>
        <dbReference type="Pfam" id="PF21317"/>
    </source>
</evidence>
<dbReference type="EMBL" id="JAEPRA010000007">
    <property type="protein sequence ID" value="KAG2183048.1"/>
    <property type="molecule type" value="Genomic_DNA"/>
</dbReference>
<keyword evidence="1" id="KW-0378">Hydrolase</keyword>
<evidence type="ECO:0000313" key="7">
    <source>
        <dbReference type="Proteomes" id="UP000612746"/>
    </source>
</evidence>
<dbReference type="PANTHER" id="PTHR23421">
    <property type="entry name" value="BETA-GALACTOSIDASE RELATED"/>
    <property type="match status" value="1"/>
</dbReference>
<reference evidence="6" key="1">
    <citation type="submission" date="2020-12" db="EMBL/GenBank/DDBJ databases">
        <title>Metabolic potential, ecology and presence of endohyphal bacteria is reflected in genomic diversity of Mucoromycotina.</title>
        <authorList>
            <person name="Muszewska A."/>
            <person name="Okrasinska A."/>
            <person name="Steczkiewicz K."/>
            <person name="Drgas O."/>
            <person name="Orlowska M."/>
            <person name="Perlinska-Lenart U."/>
            <person name="Aleksandrzak-Piekarczyk T."/>
            <person name="Szatraj K."/>
            <person name="Zielenkiewicz U."/>
            <person name="Pilsyk S."/>
            <person name="Malc E."/>
            <person name="Mieczkowski P."/>
            <person name="Kruszewska J.S."/>
            <person name="Biernat P."/>
            <person name="Pawlowska J."/>
        </authorList>
    </citation>
    <scope>NUCLEOTIDE SEQUENCE</scope>
    <source>
        <strain evidence="6">WA0000051536</strain>
    </source>
</reference>
<dbReference type="InterPro" id="IPR008979">
    <property type="entry name" value="Galactose-bd-like_sf"/>
</dbReference>
<dbReference type="InterPro" id="IPR001944">
    <property type="entry name" value="Glycoside_Hdrlase_35"/>
</dbReference>
<feature type="domain" description="Beta-galactosidase 1-like first all-beta" evidence="4">
    <location>
        <begin position="34"/>
        <end position="146"/>
    </location>
</feature>
<keyword evidence="7" id="KW-1185">Reference proteome</keyword>
<dbReference type="InterPro" id="IPR048912">
    <property type="entry name" value="BetaGal1-like_ABD1"/>
</dbReference>
<evidence type="ECO:0000259" key="5">
    <source>
        <dbReference type="Pfam" id="PF21467"/>
    </source>
</evidence>
<dbReference type="Pfam" id="PF21467">
    <property type="entry name" value="BetaGal_gal-bd"/>
    <property type="match status" value="1"/>
</dbReference>
<dbReference type="GO" id="GO:0005975">
    <property type="term" value="P:carbohydrate metabolic process"/>
    <property type="evidence" value="ECO:0007669"/>
    <property type="project" value="InterPro"/>
</dbReference>
<dbReference type="Pfam" id="PF21317">
    <property type="entry name" value="BetaGal_ABD_1"/>
    <property type="match status" value="1"/>
</dbReference>
<dbReference type="OrthoDB" id="1657402at2759"/>
<protein>
    <recommendedName>
        <fullName evidence="8">Beta-galactosidase</fullName>
    </recommendedName>
</protein>
<evidence type="ECO:0008006" key="8">
    <source>
        <dbReference type="Google" id="ProtNLM"/>
    </source>
</evidence>
<comment type="caution">
    <text evidence="6">The sequence shown here is derived from an EMBL/GenBank/DDBJ whole genome shotgun (WGS) entry which is preliminary data.</text>
</comment>
<organism evidence="6 7">
    <name type="scientific">Umbelopsis vinacea</name>
    <dbReference type="NCBI Taxonomy" id="44442"/>
    <lineage>
        <taxon>Eukaryota</taxon>
        <taxon>Fungi</taxon>
        <taxon>Fungi incertae sedis</taxon>
        <taxon>Mucoromycota</taxon>
        <taxon>Mucoromycotina</taxon>
        <taxon>Umbelopsidomycetes</taxon>
        <taxon>Umbelopsidales</taxon>
        <taxon>Umbelopsidaceae</taxon>
        <taxon>Umbelopsis</taxon>
    </lineage>
</organism>
<dbReference type="InterPro" id="IPR048913">
    <property type="entry name" value="BetaGal_gal-bd"/>
</dbReference>